<dbReference type="HOGENOM" id="CLU_2153819_0_0_5"/>
<gene>
    <name evidence="2" type="ordered locus">Caul_2378</name>
</gene>
<evidence type="ECO:0000313" key="2">
    <source>
        <dbReference type="EMBL" id="ABZ71505.1"/>
    </source>
</evidence>
<proteinExistence type="predicted"/>
<dbReference type="EMBL" id="CP000927">
    <property type="protein sequence ID" value="ABZ71505.1"/>
    <property type="molecule type" value="Genomic_DNA"/>
</dbReference>
<evidence type="ECO:0000256" key="1">
    <source>
        <dbReference type="SAM" id="Phobius"/>
    </source>
</evidence>
<organism evidence="2">
    <name type="scientific">Caulobacter sp. (strain K31)</name>
    <dbReference type="NCBI Taxonomy" id="366602"/>
    <lineage>
        <taxon>Bacteria</taxon>
        <taxon>Pseudomonadati</taxon>
        <taxon>Pseudomonadota</taxon>
        <taxon>Alphaproteobacteria</taxon>
        <taxon>Caulobacterales</taxon>
        <taxon>Caulobacteraceae</taxon>
        <taxon>Caulobacter</taxon>
    </lineage>
</organism>
<dbReference type="KEGG" id="cak:Caul_2378"/>
<sequence precursor="true">MSLKDWPLRAGLVAGAALGVGAAVVLPAVFRIARPGLKTALKAGFAGLASAQVAILKAGEHLEDLLAEVAHELAHEEHVGAAPAARAAAGAAAASAAMAEASASKPQANHG</sequence>
<dbReference type="AlphaFoldDB" id="B0SVN7"/>
<dbReference type="STRING" id="366602.Caul_2378"/>
<keyword evidence="1" id="KW-1133">Transmembrane helix</keyword>
<protein>
    <recommendedName>
        <fullName evidence="3">DUF5132 domain-containing protein</fullName>
    </recommendedName>
</protein>
<feature type="transmembrane region" description="Helical" evidence="1">
    <location>
        <begin position="12"/>
        <end position="33"/>
    </location>
</feature>
<keyword evidence="1" id="KW-0812">Transmembrane</keyword>
<name>B0SVN7_CAUSK</name>
<keyword evidence="1" id="KW-0472">Membrane</keyword>
<evidence type="ECO:0008006" key="3">
    <source>
        <dbReference type="Google" id="ProtNLM"/>
    </source>
</evidence>
<reference evidence="2" key="1">
    <citation type="submission" date="2008-01" db="EMBL/GenBank/DDBJ databases">
        <title>Complete sequence of chromosome of Caulobacter sp. K31.</title>
        <authorList>
            <consortium name="US DOE Joint Genome Institute"/>
            <person name="Copeland A."/>
            <person name="Lucas S."/>
            <person name="Lapidus A."/>
            <person name="Barry K."/>
            <person name="Glavina del Rio T."/>
            <person name="Dalin E."/>
            <person name="Tice H."/>
            <person name="Pitluck S."/>
            <person name="Bruce D."/>
            <person name="Goodwin L."/>
            <person name="Thompson L.S."/>
            <person name="Brettin T."/>
            <person name="Detter J.C."/>
            <person name="Han C."/>
            <person name="Schmutz J."/>
            <person name="Larimer F."/>
            <person name="Land M."/>
            <person name="Hauser L."/>
            <person name="Kyrpides N."/>
            <person name="Kim E."/>
            <person name="Stephens C."/>
            <person name="Richardson P."/>
        </authorList>
    </citation>
    <scope>NUCLEOTIDE SEQUENCE [LARGE SCALE GENOMIC DNA]</scope>
    <source>
        <strain evidence="2">K31</strain>
    </source>
</reference>
<accession>B0SVN7</accession>